<evidence type="ECO:0000313" key="3">
    <source>
        <dbReference type="Proteomes" id="UP000275267"/>
    </source>
</evidence>
<dbReference type="STRING" id="4540.A0A3L6RIB9"/>
<organism evidence="2 3">
    <name type="scientific">Panicum miliaceum</name>
    <name type="common">Proso millet</name>
    <name type="synonym">Broomcorn millet</name>
    <dbReference type="NCBI Taxonomy" id="4540"/>
    <lineage>
        <taxon>Eukaryota</taxon>
        <taxon>Viridiplantae</taxon>
        <taxon>Streptophyta</taxon>
        <taxon>Embryophyta</taxon>
        <taxon>Tracheophyta</taxon>
        <taxon>Spermatophyta</taxon>
        <taxon>Magnoliopsida</taxon>
        <taxon>Liliopsida</taxon>
        <taxon>Poales</taxon>
        <taxon>Poaceae</taxon>
        <taxon>PACMAD clade</taxon>
        <taxon>Panicoideae</taxon>
        <taxon>Panicodae</taxon>
        <taxon>Paniceae</taxon>
        <taxon>Panicinae</taxon>
        <taxon>Panicum</taxon>
        <taxon>Panicum sect. Panicum</taxon>
    </lineage>
</organism>
<evidence type="ECO:0000313" key="2">
    <source>
        <dbReference type="EMBL" id="RLN03495.1"/>
    </source>
</evidence>
<comment type="caution">
    <text evidence="2">The sequence shown here is derived from an EMBL/GenBank/DDBJ whole genome shotgun (WGS) entry which is preliminary data.</text>
</comment>
<proteinExistence type="predicted"/>
<accession>A0A3L6RIB9</accession>
<gene>
    <name evidence="2" type="ORF">C2845_PM13G05280</name>
</gene>
<sequence>MLKAYDDHTELSVHHARLRRLALRCCHDLAAVAADLSELRAFEYRGVVPGRARPRFCCARLTSAARSLLARRSSASSSRSPAWSACTSRPPASGEIGAYLPTRGRKGAAEEI</sequence>
<dbReference type="Proteomes" id="UP000275267">
    <property type="component" value="Unassembled WGS sequence"/>
</dbReference>
<evidence type="ECO:0000256" key="1">
    <source>
        <dbReference type="SAM" id="MobiDB-lite"/>
    </source>
</evidence>
<protein>
    <submittedName>
        <fullName evidence="2">Uncharacterized protein</fullName>
    </submittedName>
</protein>
<name>A0A3L6RIB9_PANMI</name>
<feature type="compositionally biased region" description="Low complexity" evidence="1">
    <location>
        <begin position="75"/>
        <end position="85"/>
    </location>
</feature>
<dbReference type="EMBL" id="PQIB02000008">
    <property type="protein sequence ID" value="RLN03495.1"/>
    <property type="molecule type" value="Genomic_DNA"/>
</dbReference>
<keyword evidence="3" id="KW-1185">Reference proteome</keyword>
<dbReference type="AlphaFoldDB" id="A0A3L6RIB9"/>
<reference evidence="3" key="1">
    <citation type="journal article" date="2019" name="Nat. Commun.">
        <title>The genome of broomcorn millet.</title>
        <authorList>
            <person name="Zou C."/>
            <person name="Miki D."/>
            <person name="Li D."/>
            <person name="Tang Q."/>
            <person name="Xiao L."/>
            <person name="Rajput S."/>
            <person name="Deng P."/>
            <person name="Jia W."/>
            <person name="Huang R."/>
            <person name="Zhang M."/>
            <person name="Sun Y."/>
            <person name="Hu J."/>
            <person name="Fu X."/>
            <person name="Schnable P.S."/>
            <person name="Li F."/>
            <person name="Zhang H."/>
            <person name="Feng B."/>
            <person name="Zhu X."/>
            <person name="Liu R."/>
            <person name="Schnable J.C."/>
            <person name="Zhu J.-K."/>
            <person name="Zhang H."/>
        </authorList>
    </citation>
    <scope>NUCLEOTIDE SEQUENCE [LARGE SCALE GENOMIC DNA]</scope>
</reference>
<feature type="region of interest" description="Disordered" evidence="1">
    <location>
        <begin position="75"/>
        <end position="112"/>
    </location>
</feature>